<evidence type="ECO:0000256" key="3">
    <source>
        <dbReference type="ARBA" id="ARBA00022989"/>
    </source>
</evidence>
<dbReference type="EMBL" id="KB631683">
    <property type="protein sequence ID" value="ERL85364.1"/>
    <property type="molecule type" value="Genomic_DNA"/>
</dbReference>
<proteinExistence type="predicted"/>
<dbReference type="Proteomes" id="UP000030742">
    <property type="component" value="Unassembled WGS sequence"/>
</dbReference>
<name>U4TV04_DENPD</name>
<evidence type="ECO:0000313" key="7">
    <source>
        <dbReference type="Proteomes" id="UP000030742"/>
    </source>
</evidence>
<gene>
    <name evidence="6" type="ORF">D910_02784</name>
</gene>
<dbReference type="STRING" id="77166.U4TV04"/>
<evidence type="ECO:0000313" key="6">
    <source>
        <dbReference type="EMBL" id="ERL85364.1"/>
    </source>
</evidence>
<dbReference type="GO" id="GO:0015910">
    <property type="term" value="P:long-chain fatty acid import into peroxisome"/>
    <property type="evidence" value="ECO:0007669"/>
    <property type="project" value="TreeGrafter"/>
</dbReference>
<dbReference type="GO" id="GO:0005778">
    <property type="term" value="C:peroxisomal membrane"/>
    <property type="evidence" value="ECO:0007669"/>
    <property type="project" value="TreeGrafter"/>
</dbReference>
<dbReference type="Pfam" id="PF06472">
    <property type="entry name" value="ABC_membrane_2"/>
    <property type="match status" value="1"/>
</dbReference>
<dbReference type="AlphaFoldDB" id="U4TV04"/>
<dbReference type="GO" id="GO:0007031">
    <property type="term" value="P:peroxisome organization"/>
    <property type="evidence" value="ECO:0007669"/>
    <property type="project" value="TreeGrafter"/>
</dbReference>
<keyword evidence="4" id="KW-0472">Membrane</keyword>
<keyword evidence="2" id="KW-0812">Transmembrane</keyword>
<dbReference type="OrthoDB" id="422637at2759"/>
<dbReference type="InterPro" id="IPR011527">
    <property type="entry name" value="ABC1_TM_dom"/>
</dbReference>
<evidence type="ECO:0000256" key="1">
    <source>
        <dbReference type="ARBA" id="ARBA00022448"/>
    </source>
</evidence>
<organism evidence="6 7">
    <name type="scientific">Dendroctonus ponderosae</name>
    <name type="common">Mountain pine beetle</name>
    <dbReference type="NCBI Taxonomy" id="77166"/>
    <lineage>
        <taxon>Eukaryota</taxon>
        <taxon>Metazoa</taxon>
        <taxon>Ecdysozoa</taxon>
        <taxon>Arthropoda</taxon>
        <taxon>Hexapoda</taxon>
        <taxon>Insecta</taxon>
        <taxon>Pterygota</taxon>
        <taxon>Neoptera</taxon>
        <taxon>Endopterygota</taxon>
        <taxon>Coleoptera</taxon>
        <taxon>Polyphaga</taxon>
        <taxon>Cucujiformia</taxon>
        <taxon>Curculionidae</taxon>
        <taxon>Scolytinae</taxon>
        <taxon>Dendroctonus</taxon>
    </lineage>
</organism>
<evidence type="ECO:0000256" key="4">
    <source>
        <dbReference type="ARBA" id="ARBA00023136"/>
    </source>
</evidence>
<dbReference type="InterPro" id="IPR050835">
    <property type="entry name" value="ABC_transporter_sub-D"/>
</dbReference>
<dbReference type="GO" id="GO:0005524">
    <property type="term" value="F:ATP binding"/>
    <property type="evidence" value="ECO:0007669"/>
    <property type="project" value="InterPro"/>
</dbReference>
<sequence length="164" mass="19440">MYFYRLPIVINCFIKCIEHLTFVFLLLTGENYDTEHSVCRNGTFKWPYDIFVLANFPEYICSQSGRRYMRKDPNNFVKQLMKWFAVAVPATFINSMIRYLESRIALRFRTRLVEHSYKLYFKNQSYYRVTVLDGRLDNCAQRLTGKCSLCIIINISAISSAEDF</sequence>
<keyword evidence="3" id="KW-1133">Transmembrane helix</keyword>
<protein>
    <recommendedName>
        <fullName evidence="5">ABC transmembrane type-1 domain-containing protein</fullName>
    </recommendedName>
</protein>
<dbReference type="GO" id="GO:0005324">
    <property type="term" value="F:long-chain fatty acid transmembrane transporter activity"/>
    <property type="evidence" value="ECO:0007669"/>
    <property type="project" value="TreeGrafter"/>
</dbReference>
<dbReference type="GO" id="GO:0140359">
    <property type="term" value="F:ABC-type transporter activity"/>
    <property type="evidence" value="ECO:0007669"/>
    <property type="project" value="InterPro"/>
</dbReference>
<evidence type="ECO:0000256" key="2">
    <source>
        <dbReference type="ARBA" id="ARBA00022692"/>
    </source>
</evidence>
<dbReference type="GO" id="GO:0006635">
    <property type="term" value="P:fatty acid beta-oxidation"/>
    <property type="evidence" value="ECO:0007669"/>
    <property type="project" value="TreeGrafter"/>
</dbReference>
<evidence type="ECO:0000259" key="5">
    <source>
        <dbReference type="Pfam" id="PF06472"/>
    </source>
</evidence>
<keyword evidence="1" id="KW-0813">Transport</keyword>
<dbReference type="PANTHER" id="PTHR11384">
    <property type="entry name" value="ATP-BINDING CASSETTE, SUB-FAMILY D MEMBER"/>
    <property type="match status" value="1"/>
</dbReference>
<accession>U4TV04</accession>
<reference evidence="6 7" key="1">
    <citation type="journal article" date="2013" name="Genome Biol.">
        <title>Draft genome of the mountain pine beetle, Dendroctonus ponderosae Hopkins, a major forest pest.</title>
        <authorList>
            <person name="Keeling C.I."/>
            <person name="Yuen M.M."/>
            <person name="Liao N.Y."/>
            <person name="Docking T.R."/>
            <person name="Chan S.K."/>
            <person name="Taylor G.A."/>
            <person name="Palmquist D.L."/>
            <person name="Jackman S.D."/>
            <person name="Nguyen A."/>
            <person name="Li M."/>
            <person name="Henderson H."/>
            <person name="Janes J.K."/>
            <person name="Zhao Y."/>
            <person name="Pandoh P."/>
            <person name="Moore R."/>
            <person name="Sperling F.A."/>
            <person name="Huber D.P."/>
            <person name="Birol I."/>
            <person name="Jones S.J."/>
            <person name="Bohlmann J."/>
        </authorList>
    </citation>
    <scope>NUCLEOTIDE SEQUENCE</scope>
</reference>
<dbReference type="PANTHER" id="PTHR11384:SF67">
    <property type="entry name" value="ATP-BINDING CASSETTE SUB-FAMILY D MEMBER 1"/>
    <property type="match status" value="1"/>
</dbReference>
<feature type="domain" description="ABC transmembrane type-1" evidence="5">
    <location>
        <begin position="68"/>
        <end position="144"/>
    </location>
</feature>
<dbReference type="GO" id="GO:0042760">
    <property type="term" value="P:very long-chain fatty acid catabolic process"/>
    <property type="evidence" value="ECO:0007669"/>
    <property type="project" value="TreeGrafter"/>
</dbReference>